<dbReference type="GO" id="GO:0071555">
    <property type="term" value="P:cell wall organization"/>
    <property type="evidence" value="ECO:0007669"/>
    <property type="project" value="UniProtKB-KW"/>
</dbReference>
<organism evidence="14 15">
    <name type="scientific">Lyophyllum shimeji</name>
    <name type="common">Hon-shimeji</name>
    <name type="synonym">Tricholoma shimeji</name>
    <dbReference type="NCBI Taxonomy" id="47721"/>
    <lineage>
        <taxon>Eukaryota</taxon>
        <taxon>Fungi</taxon>
        <taxon>Dikarya</taxon>
        <taxon>Basidiomycota</taxon>
        <taxon>Agaricomycotina</taxon>
        <taxon>Agaricomycetes</taxon>
        <taxon>Agaricomycetidae</taxon>
        <taxon>Agaricales</taxon>
        <taxon>Tricholomatineae</taxon>
        <taxon>Lyophyllaceae</taxon>
        <taxon>Lyophyllum</taxon>
    </lineage>
</organism>
<evidence type="ECO:0000256" key="2">
    <source>
        <dbReference type="ARBA" id="ARBA00004609"/>
    </source>
</evidence>
<proteinExistence type="predicted"/>
<keyword evidence="10" id="KW-0449">Lipoprotein</keyword>
<dbReference type="GO" id="GO:0046872">
    <property type="term" value="F:metal ion binding"/>
    <property type="evidence" value="ECO:0007669"/>
    <property type="project" value="UniProtKB-KW"/>
</dbReference>
<comment type="subcellular location">
    <subcellularLocation>
        <location evidence="2">Cell membrane</location>
        <topology evidence="2">Lipid-anchor</topology>
        <topology evidence="2">GPI-anchor</topology>
    </subcellularLocation>
</comment>
<keyword evidence="11" id="KW-0961">Cell wall biogenesis/degradation</keyword>
<keyword evidence="5" id="KW-0479">Metal-binding</keyword>
<keyword evidence="7" id="KW-0378">Hydrolase</keyword>
<dbReference type="InterPro" id="IPR002509">
    <property type="entry name" value="NODB_dom"/>
</dbReference>
<dbReference type="GO" id="GO:0016810">
    <property type="term" value="F:hydrolase activity, acting on carbon-nitrogen (but not peptide) bonds"/>
    <property type="evidence" value="ECO:0007669"/>
    <property type="project" value="InterPro"/>
</dbReference>
<gene>
    <name evidence="14" type="ORF">LshimejAT787_0806390</name>
</gene>
<evidence type="ECO:0000313" key="14">
    <source>
        <dbReference type="EMBL" id="GLB40768.1"/>
    </source>
</evidence>
<keyword evidence="3" id="KW-1003">Cell membrane</keyword>
<comment type="caution">
    <text evidence="14">The sequence shown here is derived from an EMBL/GenBank/DDBJ whole genome shotgun (WGS) entry which is preliminary data.</text>
</comment>
<keyword evidence="15" id="KW-1185">Reference proteome</keyword>
<dbReference type="GO" id="GO:0098552">
    <property type="term" value="C:side of membrane"/>
    <property type="evidence" value="ECO:0007669"/>
    <property type="project" value="UniProtKB-KW"/>
</dbReference>
<dbReference type="PROSITE" id="PS51677">
    <property type="entry name" value="NODB"/>
    <property type="match status" value="1"/>
</dbReference>
<evidence type="ECO:0000256" key="4">
    <source>
        <dbReference type="ARBA" id="ARBA00022622"/>
    </source>
</evidence>
<dbReference type="GO" id="GO:0005886">
    <property type="term" value="C:plasma membrane"/>
    <property type="evidence" value="ECO:0007669"/>
    <property type="project" value="UniProtKB-SubCell"/>
</dbReference>
<keyword evidence="8" id="KW-0472">Membrane</keyword>
<reference evidence="14" key="1">
    <citation type="submission" date="2022-07" db="EMBL/GenBank/DDBJ databases">
        <title>The genome of Lyophyllum shimeji provides insight into the initial evolution of ectomycorrhizal fungal genome.</title>
        <authorList>
            <person name="Kobayashi Y."/>
            <person name="Shibata T."/>
            <person name="Hirakawa H."/>
            <person name="Shigenobu S."/>
            <person name="Nishiyama T."/>
            <person name="Yamada A."/>
            <person name="Hasebe M."/>
            <person name="Kawaguchi M."/>
        </authorList>
    </citation>
    <scope>NUCLEOTIDE SEQUENCE</scope>
    <source>
        <strain evidence="14">AT787</strain>
    </source>
</reference>
<keyword evidence="6 12" id="KW-0732">Signal</keyword>
<dbReference type="EMBL" id="BRPK01000008">
    <property type="protein sequence ID" value="GLB40768.1"/>
    <property type="molecule type" value="Genomic_DNA"/>
</dbReference>
<protein>
    <submittedName>
        <fullName evidence="14">Carbohydrate esterase family 4 protein</fullName>
    </submittedName>
</protein>
<dbReference type="PANTHER" id="PTHR46471:SF2">
    <property type="entry name" value="CHITIN DEACETYLASE-RELATED"/>
    <property type="match status" value="1"/>
</dbReference>
<dbReference type="OrthoDB" id="2125469at2759"/>
<evidence type="ECO:0000256" key="10">
    <source>
        <dbReference type="ARBA" id="ARBA00023288"/>
    </source>
</evidence>
<evidence type="ECO:0000256" key="6">
    <source>
        <dbReference type="ARBA" id="ARBA00022729"/>
    </source>
</evidence>
<sequence length="278" mass="30328">MKLMLTSAFTILALLLTASAAPSPEPQEPAAHVGIITECSVPGTAALTFDDGPSMYMKEVSDMLDAAGGKATFFINGDNYDCIYDPGPASQLQYAFRAGHQIAAHTWSHPHLTTLDRPQIEAQFSRIDQAIQRITGALPAFMRPPYGEYNDLVREVASAHGQTLVLWDFDSGDSIGATPQQSNAAYDSLAASHPSSILALNHDVLGTHTHTHIHRLSLLPHSPPPHARAQKRPCKRPPLSLRYQLWLKGVSAPALKAYCAPARYQRLEEGRVQARHGR</sequence>
<dbReference type="PANTHER" id="PTHR46471">
    <property type="entry name" value="CHITIN DEACETYLASE"/>
    <property type="match status" value="1"/>
</dbReference>
<evidence type="ECO:0000256" key="12">
    <source>
        <dbReference type="SAM" id="SignalP"/>
    </source>
</evidence>
<feature type="domain" description="NodB homology" evidence="13">
    <location>
        <begin position="43"/>
        <end position="235"/>
    </location>
</feature>
<dbReference type="Proteomes" id="UP001063166">
    <property type="component" value="Unassembled WGS sequence"/>
</dbReference>
<comment type="cofactor">
    <cofactor evidence="1">
        <name>Co(2+)</name>
        <dbReference type="ChEBI" id="CHEBI:48828"/>
    </cofactor>
</comment>
<name>A0A9P3PRM5_LYOSH</name>
<evidence type="ECO:0000256" key="8">
    <source>
        <dbReference type="ARBA" id="ARBA00023136"/>
    </source>
</evidence>
<keyword evidence="9" id="KW-0119">Carbohydrate metabolism</keyword>
<evidence type="ECO:0000256" key="5">
    <source>
        <dbReference type="ARBA" id="ARBA00022723"/>
    </source>
</evidence>
<evidence type="ECO:0000256" key="1">
    <source>
        <dbReference type="ARBA" id="ARBA00001941"/>
    </source>
</evidence>
<feature type="chain" id="PRO_5040234546" evidence="12">
    <location>
        <begin position="21"/>
        <end position="278"/>
    </location>
</feature>
<dbReference type="SUPFAM" id="SSF88713">
    <property type="entry name" value="Glycoside hydrolase/deacetylase"/>
    <property type="match status" value="1"/>
</dbReference>
<dbReference type="AlphaFoldDB" id="A0A9P3PRM5"/>
<accession>A0A9P3PRM5</accession>
<dbReference type="Pfam" id="PF01522">
    <property type="entry name" value="Polysacc_deac_1"/>
    <property type="match status" value="1"/>
</dbReference>
<keyword evidence="4" id="KW-0325">Glycoprotein</keyword>
<dbReference type="InterPro" id="IPR011330">
    <property type="entry name" value="Glyco_hydro/deAcase_b/a-brl"/>
</dbReference>
<evidence type="ECO:0000256" key="11">
    <source>
        <dbReference type="ARBA" id="ARBA00023316"/>
    </source>
</evidence>
<evidence type="ECO:0000256" key="7">
    <source>
        <dbReference type="ARBA" id="ARBA00022801"/>
    </source>
</evidence>
<feature type="signal peptide" evidence="12">
    <location>
        <begin position="1"/>
        <end position="20"/>
    </location>
</feature>
<evidence type="ECO:0000313" key="15">
    <source>
        <dbReference type="Proteomes" id="UP001063166"/>
    </source>
</evidence>
<evidence type="ECO:0000256" key="3">
    <source>
        <dbReference type="ARBA" id="ARBA00022475"/>
    </source>
</evidence>
<keyword evidence="4" id="KW-0336">GPI-anchor</keyword>
<evidence type="ECO:0000256" key="9">
    <source>
        <dbReference type="ARBA" id="ARBA00023277"/>
    </source>
</evidence>
<evidence type="ECO:0000259" key="13">
    <source>
        <dbReference type="PROSITE" id="PS51677"/>
    </source>
</evidence>
<dbReference type="GO" id="GO:0005975">
    <property type="term" value="P:carbohydrate metabolic process"/>
    <property type="evidence" value="ECO:0007669"/>
    <property type="project" value="InterPro"/>
</dbReference>
<dbReference type="Gene3D" id="3.20.20.370">
    <property type="entry name" value="Glycoside hydrolase/deacetylase"/>
    <property type="match status" value="1"/>
</dbReference>